<name>A0A9P5N842_GYMJU</name>
<comment type="caution">
    <text evidence="1">The sequence shown here is derived from an EMBL/GenBank/DDBJ whole genome shotgun (WGS) entry which is preliminary data.</text>
</comment>
<keyword evidence="2" id="KW-1185">Reference proteome</keyword>
<sequence length="151" mass="16185">MTPSLPISSASSPIPVVTGTLSLNSFASLSLLSTALLSHVHHHRLNLFSHLNINANELPRLLNPLQHRNRPFLHSLFRGHLRRLNGNSSPIRMPSRTGKPNFSLSYIAQGDVDAHSMCTPGLIAQICQSGAFLCLSGITTGCAGATVDLGR</sequence>
<proteinExistence type="predicted"/>
<dbReference type="EMBL" id="JADNYJ010000841">
    <property type="protein sequence ID" value="KAF8868006.1"/>
    <property type="molecule type" value="Genomic_DNA"/>
</dbReference>
<dbReference type="Proteomes" id="UP000724874">
    <property type="component" value="Unassembled WGS sequence"/>
</dbReference>
<gene>
    <name evidence="1" type="ORF">CPB84DRAFT_1467076</name>
</gene>
<evidence type="ECO:0000313" key="1">
    <source>
        <dbReference type="EMBL" id="KAF8868006.1"/>
    </source>
</evidence>
<evidence type="ECO:0000313" key="2">
    <source>
        <dbReference type="Proteomes" id="UP000724874"/>
    </source>
</evidence>
<protein>
    <submittedName>
        <fullName evidence="1">Uncharacterized protein</fullName>
    </submittedName>
</protein>
<reference evidence="1" key="1">
    <citation type="submission" date="2020-11" db="EMBL/GenBank/DDBJ databases">
        <authorList>
            <consortium name="DOE Joint Genome Institute"/>
            <person name="Ahrendt S."/>
            <person name="Riley R."/>
            <person name="Andreopoulos W."/>
            <person name="LaButti K."/>
            <person name="Pangilinan J."/>
            <person name="Ruiz-duenas F.J."/>
            <person name="Barrasa J.M."/>
            <person name="Sanchez-Garcia M."/>
            <person name="Camarero S."/>
            <person name="Miyauchi S."/>
            <person name="Serrano A."/>
            <person name="Linde D."/>
            <person name="Babiker R."/>
            <person name="Drula E."/>
            <person name="Ayuso-Fernandez I."/>
            <person name="Pacheco R."/>
            <person name="Padilla G."/>
            <person name="Ferreira P."/>
            <person name="Barriuso J."/>
            <person name="Kellner H."/>
            <person name="Castanera R."/>
            <person name="Alfaro M."/>
            <person name="Ramirez L."/>
            <person name="Pisabarro A.G."/>
            <person name="Kuo A."/>
            <person name="Tritt A."/>
            <person name="Lipzen A."/>
            <person name="He G."/>
            <person name="Yan M."/>
            <person name="Ng V."/>
            <person name="Cullen D."/>
            <person name="Martin F."/>
            <person name="Rosso M.-N."/>
            <person name="Henrissat B."/>
            <person name="Hibbett D."/>
            <person name="Martinez A.T."/>
            <person name="Grigoriev I.V."/>
        </authorList>
    </citation>
    <scope>NUCLEOTIDE SEQUENCE</scope>
    <source>
        <strain evidence="1">AH 44721</strain>
    </source>
</reference>
<organism evidence="1 2">
    <name type="scientific">Gymnopilus junonius</name>
    <name type="common">Spectacular rustgill mushroom</name>
    <name type="synonym">Gymnopilus spectabilis subsp. junonius</name>
    <dbReference type="NCBI Taxonomy" id="109634"/>
    <lineage>
        <taxon>Eukaryota</taxon>
        <taxon>Fungi</taxon>
        <taxon>Dikarya</taxon>
        <taxon>Basidiomycota</taxon>
        <taxon>Agaricomycotina</taxon>
        <taxon>Agaricomycetes</taxon>
        <taxon>Agaricomycetidae</taxon>
        <taxon>Agaricales</taxon>
        <taxon>Agaricineae</taxon>
        <taxon>Hymenogastraceae</taxon>
        <taxon>Gymnopilus</taxon>
    </lineage>
</organism>
<dbReference type="AlphaFoldDB" id="A0A9P5N842"/>
<accession>A0A9P5N842</accession>